<evidence type="ECO:0000313" key="4">
    <source>
        <dbReference type="EMBL" id="GFT39472.1"/>
    </source>
</evidence>
<dbReference type="PANTHER" id="PTHR22957:SF168">
    <property type="entry name" value="TBC DOMAIN-CONTAINING PROTEIN KINASE-LIKE PROTEIN"/>
    <property type="match status" value="1"/>
</dbReference>
<dbReference type="InterPro" id="IPR011009">
    <property type="entry name" value="Kinase-like_dom_sf"/>
</dbReference>
<dbReference type="Proteomes" id="UP000887013">
    <property type="component" value="Unassembled WGS sequence"/>
</dbReference>
<dbReference type="InterPro" id="IPR000719">
    <property type="entry name" value="Prot_kinase_dom"/>
</dbReference>
<dbReference type="FunFam" id="1.10.472.80:FF:000015">
    <property type="entry name" value="TBC domain-containing protein kinase-like protein"/>
    <property type="match status" value="1"/>
</dbReference>
<dbReference type="Pfam" id="PF00566">
    <property type="entry name" value="RabGAP-TBC"/>
    <property type="match status" value="1"/>
</dbReference>
<dbReference type="FunFam" id="1.10.8.270:FF:000012">
    <property type="entry name" value="TBC domain-containing protein kinase-like protein-like"/>
    <property type="match status" value="1"/>
</dbReference>
<keyword evidence="1" id="KW-0343">GTPase activation</keyword>
<dbReference type="OrthoDB" id="1668230at2759"/>
<dbReference type="InterPro" id="IPR036873">
    <property type="entry name" value="Rhodanese-like_dom_sf"/>
</dbReference>
<dbReference type="EMBL" id="BMAW01063278">
    <property type="protein sequence ID" value="GFT39472.1"/>
    <property type="molecule type" value="Genomic_DNA"/>
</dbReference>
<evidence type="ECO:0000313" key="5">
    <source>
        <dbReference type="Proteomes" id="UP000887013"/>
    </source>
</evidence>
<sequence>MSECICTNGVIVNCLLVDKLKLSEKIIMTSKNNSTVLGAWTFFASAHAIDVCGINGLPLTPNSIRVLGRFQKLKSLKHHGLCTYLDIKRGKHERVMIVSEHYQDNLHNSEMRSSLKSPKILAKLAFEFLDALSYLHIHDIIHRCLSPQNIRFDFEGHVKISNYGLYYITECGSTVSFPIGVPKYMAPEVLARALIDSCSSRKCDIWSLGIILLELILEVSLWCDFTLENLLKEILSLLKFDNGHEIVAHIVNFHDSSVKYENIPISLQLLIEECLNPISNSRPEAHQLLSHPFFEEHMLTEESRITVLPLLFLSTQLRCNGYKDMMKLDSKIDDHLSKRPLQELYYLWQLAGGDLEAELRRQELIKAKPPIVTVSKIITCEGEEFGYEKDQAFLLDDSVSVLPIEPLKHRLRDVDYDIYYPLIEYSLNGIASSSFFTTLKDTSKLPLVIKEKDVEYQLHRIVLFKRLLEAYPYKRTLISQECKLDIPPLYRPWVWAALLEIEGDIQERYDSIDKETLTPTDRQIEVDIPRCHQYDELLSSPVGHQKFKRILKAWVVSHPQYVYWQGLDSLCAPFLSLNFNDEALAYACLSSFIPKYLHNFFLKDNSAVIQEYLAKFSHLIAFHDPELTNHLDNIGFIPELYAIPWFLTMYTHVFPLHKIFHLWDTLLLGQSSFPLCIGVAILKQLRNNLLSYGFNECILMFSDMPEIDIQRCVQDSIKIFCSTPKSITYRVHEKVSLKVKKRFEANLRFSKSESTTDPDLVMVPLPIAELKSEVSPRISAEDLLDLLDLSPDSKNKSRSPSIKMLVIDIRATEEYPFIGHKFLLALVKLVIFLHYLKYNKEALPNSINIPFVTAFTSDGTLDSAVIFCSKGKIITIIGSDKDKVASEFATRLVRLEYSHVCTLHGGIEVLRKTGILVSK</sequence>
<dbReference type="SMART" id="SM00164">
    <property type="entry name" value="TBC"/>
    <property type="match status" value="1"/>
</dbReference>
<dbReference type="Gene3D" id="1.10.8.270">
    <property type="entry name" value="putative rabgap domain of human tbc1 domain family member 14 like domains"/>
    <property type="match status" value="1"/>
</dbReference>
<dbReference type="SUPFAM" id="SSF52821">
    <property type="entry name" value="Rhodanese/Cell cycle control phosphatase"/>
    <property type="match status" value="1"/>
</dbReference>
<dbReference type="SUPFAM" id="SSF56112">
    <property type="entry name" value="Protein kinase-like (PK-like)"/>
    <property type="match status" value="1"/>
</dbReference>
<evidence type="ECO:0000259" key="2">
    <source>
        <dbReference type="PROSITE" id="PS50011"/>
    </source>
</evidence>
<keyword evidence="5" id="KW-1185">Reference proteome</keyword>
<dbReference type="Gene3D" id="1.10.472.80">
    <property type="entry name" value="Ypt/Rab-GAP domain of gyp1p, domain 3"/>
    <property type="match status" value="1"/>
</dbReference>
<gene>
    <name evidence="4" type="primary">TBCK</name>
    <name evidence="4" type="ORF">NPIL_560851</name>
</gene>
<comment type="caution">
    <text evidence="4">The sequence shown here is derived from an EMBL/GenBank/DDBJ whole genome shotgun (WGS) entry which is preliminary data.</text>
</comment>
<name>A0A8X6NWK1_NEPPI</name>
<reference evidence="4" key="1">
    <citation type="submission" date="2020-08" db="EMBL/GenBank/DDBJ databases">
        <title>Multicomponent nature underlies the extraordinary mechanical properties of spider dragline silk.</title>
        <authorList>
            <person name="Kono N."/>
            <person name="Nakamura H."/>
            <person name="Mori M."/>
            <person name="Yoshida Y."/>
            <person name="Ohtoshi R."/>
            <person name="Malay A.D."/>
            <person name="Moran D.A.P."/>
            <person name="Tomita M."/>
            <person name="Numata K."/>
            <person name="Arakawa K."/>
        </authorList>
    </citation>
    <scope>NUCLEOTIDE SEQUENCE</scope>
</reference>
<accession>A0A8X6NWK1</accession>
<keyword evidence="4" id="KW-0808">Transferase</keyword>
<protein>
    <submittedName>
        <fullName evidence="4">TBC domain-containing protein kinase-like protein</fullName>
    </submittedName>
</protein>
<keyword evidence="4" id="KW-0418">Kinase</keyword>
<dbReference type="PROSITE" id="PS50011">
    <property type="entry name" value="PROTEIN_KINASE_DOM"/>
    <property type="match status" value="1"/>
</dbReference>
<dbReference type="InterPro" id="IPR000195">
    <property type="entry name" value="Rab-GAP-TBC_dom"/>
</dbReference>
<feature type="domain" description="Protein kinase" evidence="2">
    <location>
        <begin position="1"/>
        <end position="294"/>
    </location>
</feature>
<feature type="domain" description="Rab-GAP TBC" evidence="3">
    <location>
        <begin position="485"/>
        <end position="670"/>
    </location>
</feature>
<dbReference type="GO" id="GO:0005524">
    <property type="term" value="F:ATP binding"/>
    <property type="evidence" value="ECO:0007669"/>
    <property type="project" value="InterPro"/>
</dbReference>
<dbReference type="AlphaFoldDB" id="A0A8X6NWK1"/>
<dbReference type="GO" id="GO:0004672">
    <property type="term" value="F:protein kinase activity"/>
    <property type="evidence" value="ECO:0007669"/>
    <property type="project" value="InterPro"/>
</dbReference>
<organism evidence="4 5">
    <name type="scientific">Nephila pilipes</name>
    <name type="common">Giant wood spider</name>
    <name type="synonym">Nephila maculata</name>
    <dbReference type="NCBI Taxonomy" id="299642"/>
    <lineage>
        <taxon>Eukaryota</taxon>
        <taxon>Metazoa</taxon>
        <taxon>Ecdysozoa</taxon>
        <taxon>Arthropoda</taxon>
        <taxon>Chelicerata</taxon>
        <taxon>Arachnida</taxon>
        <taxon>Araneae</taxon>
        <taxon>Araneomorphae</taxon>
        <taxon>Entelegynae</taxon>
        <taxon>Araneoidea</taxon>
        <taxon>Nephilidae</taxon>
        <taxon>Nephila</taxon>
    </lineage>
</organism>
<dbReference type="PANTHER" id="PTHR22957">
    <property type="entry name" value="TBC1 DOMAIN FAMILY MEMBER GTPASE-ACTIVATING PROTEIN"/>
    <property type="match status" value="1"/>
</dbReference>
<dbReference type="Pfam" id="PF00069">
    <property type="entry name" value="Pkinase"/>
    <property type="match status" value="1"/>
</dbReference>
<dbReference type="GO" id="GO:0005096">
    <property type="term" value="F:GTPase activator activity"/>
    <property type="evidence" value="ECO:0007669"/>
    <property type="project" value="UniProtKB-KW"/>
</dbReference>
<evidence type="ECO:0000259" key="3">
    <source>
        <dbReference type="PROSITE" id="PS50086"/>
    </source>
</evidence>
<dbReference type="SUPFAM" id="SSF47923">
    <property type="entry name" value="Ypt/Rab-GAP domain of gyp1p"/>
    <property type="match status" value="2"/>
</dbReference>
<dbReference type="InterPro" id="IPR035969">
    <property type="entry name" value="Rab-GAP_TBC_sf"/>
</dbReference>
<proteinExistence type="predicted"/>
<dbReference type="Gene3D" id="1.10.510.10">
    <property type="entry name" value="Transferase(Phosphotransferase) domain 1"/>
    <property type="match status" value="1"/>
</dbReference>
<evidence type="ECO:0000256" key="1">
    <source>
        <dbReference type="ARBA" id="ARBA00022468"/>
    </source>
</evidence>
<dbReference type="PROSITE" id="PS50086">
    <property type="entry name" value="TBC_RABGAP"/>
    <property type="match status" value="1"/>
</dbReference>